<accession>A0A0B7MNQ4</accession>
<evidence type="ECO:0000256" key="1">
    <source>
        <dbReference type="SAM" id="MobiDB-lite"/>
    </source>
</evidence>
<dbReference type="AlphaFoldDB" id="A0A0B7MNQ4"/>
<evidence type="ECO:0000313" key="3">
    <source>
        <dbReference type="Proteomes" id="UP000054107"/>
    </source>
</evidence>
<proteinExistence type="predicted"/>
<feature type="region of interest" description="Disordered" evidence="1">
    <location>
        <begin position="26"/>
        <end position="54"/>
    </location>
</feature>
<name>A0A0B7MNQ4_9FUNG</name>
<sequence length="90" mass="10557">MFGLWRNRSLFQEIFQCKLYEDDNSANQVGTSSKKRKHSVDVKSQKQQAKRQKTKLSDDTTICSKCKQRGHKSSRSCVHEIFFEIEIMRG</sequence>
<keyword evidence="3" id="KW-1185">Reference proteome</keyword>
<dbReference type="EMBL" id="LN719285">
    <property type="protein sequence ID" value="CEP07441.1"/>
    <property type="molecule type" value="Genomic_DNA"/>
</dbReference>
<protein>
    <submittedName>
        <fullName evidence="2">Uncharacterized protein</fullName>
    </submittedName>
</protein>
<dbReference type="Proteomes" id="UP000054107">
    <property type="component" value="Unassembled WGS sequence"/>
</dbReference>
<evidence type="ECO:0000313" key="2">
    <source>
        <dbReference type="EMBL" id="CEP07441.1"/>
    </source>
</evidence>
<gene>
    <name evidence="2" type="primary">PARPA_00736.1 scaffold 1130</name>
</gene>
<organism evidence="2 3">
    <name type="scientific">Parasitella parasitica</name>
    <dbReference type="NCBI Taxonomy" id="35722"/>
    <lineage>
        <taxon>Eukaryota</taxon>
        <taxon>Fungi</taxon>
        <taxon>Fungi incertae sedis</taxon>
        <taxon>Mucoromycota</taxon>
        <taxon>Mucoromycotina</taxon>
        <taxon>Mucoromycetes</taxon>
        <taxon>Mucorales</taxon>
        <taxon>Mucorineae</taxon>
        <taxon>Mucoraceae</taxon>
        <taxon>Parasitella</taxon>
    </lineage>
</organism>
<reference evidence="2 3" key="1">
    <citation type="submission" date="2014-09" db="EMBL/GenBank/DDBJ databases">
        <authorList>
            <person name="Ellenberger Sabrina"/>
        </authorList>
    </citation>
    <scope>NUCLEOTIDE SEQUENCE [LARGE SCALE GENOMIC DNA]</scope>
    <source>
        <strain evidence="2 3">CBS 412.66</strain>
    </source>
</reference>